<proteinExistence type="predicted"/>
<dbReference type="EMBL" id="CAICTM010001638">
    <property type="protein sequence ID" value="CAB9525182.1"/>
    <property type="molecule type" value="Genomic_DNA"/>
</dbReference>
<evidence type="ECO:0000313" key="2">
    <source>
        <dbReference type="Proteomes" id="UP001153069"/>
    </source>
</evidence>
<accession>A0A9N8EQ33</accession>
<gene>
    <name evidence="1" type="ORF">SEMRO_1640_G287950.1</name>
</gene>
<dbReference type="Proteomes" id="UP001153069">
    <property type="component" value="Unassembled WGS sequence"/>
</dbReference>
<name>A0A9N8EQ33_9STRA</name>
<organism evidence="1 2">
    <name type="scientific">Seminavis robusta</name>
    <dbReference type="NCBI Taxonomy" id="568900"/>
    <lineage>
        <taxon>Eukaryota</taxon>
        <taxon>Sar</taxon>
        <taxon>Stramenopiles</taxon>
        <taxon>Ochrophyta</taxon>
        <taxon>Bacillariophyta</taxon>
        <taxon>Bacillariophyceae</taxon>
        <taxon>Bacillariophycidae</taxon>
        <taxon>Naviculales</taxon>
        <taxon>Naviculaceae</taxon>
        <taxon>Seminavis</taxon>
    </lineage>
</organism>
<dbReference type="AlphaFoldDB" id="A0A9N8EQ33"/>
<sequence>MGLETWVFSNEPCRLESTINTTEFLEEFPLIFQNNAHPNAAFTFGGAAIPLIAILPVEADSATRGQPSDDGTSIRVQHSLDQSGQQQDLLSLEVLLLPDDGDQVVFPDCSLFIDDLQCCCEACDPINSLDRSCACAGSSSSHCQTFCANDFK</sequence>
<keyword evidence="2" id="KW-1185">Reference proteome</keyword>
<evidence type="ECO:0000313" key="1">
    <source>
        <dbReference type="EMBL" id="CAB9525182.1"/>
    </source>
</evidence>
<comment type="caution">
    <text evidence="1">The sequence shown here is derived from an EMBL/GenBank/DDBJ whole genome shotgun (WGS) entry which is preliminary data.</text>
</comment>
<protein>
    <submittedName>
        <fullName evidence="1">Uncharacterized protein</fullName>
    </submittedName>
</protein>
<reference evidence="1" key="1">
    <citation type="submission" date="2020-06" db="EMBL/GenBank/DDBJ databases">
        <authorList>
            <consortium name="Plant Systems Biology data submission"/>
        </authorList>
    </citation>
    <scope>NUCLEOTIDE SEQUENCE</scope>
    <source>
        <strain evidence="1">D6</strain>
    </source>
</reference>